<keyword evidence="7 8" id="KW-0472">Membrane</keyword>
<evidence type="ECO:0000256" key="2">
    <source>
        <dbReference type="ARBA" id="ARBA00010735"/>
    </source>
</evidence>
<feature type="transmembrane region" description="Helical" evidence="8">
    <location>
        <begin position="69"/>
        <end position="85"/>
    </location>
</feature>
<proteinExistence type="inferred from homology"/>
<keyword evidence="3" id="KW-0813">Transport</keyword>
<dbReference type="PANTHER" id="PTHR34979:SF1">
    <property type="entry name" value="INNER MEMBRANE PROTEIN YGAZ"/>
    <property type="match status" value="1"/>
</dbReference>
<dbReference type="EMBL" id="JAFIRA010000009">
    <property type="protein sequence ID" value="MCJ2542364.1"/>
    <property type="molecule type" value="Genomic_DNA"/>
</dbReference>
<evidence type="ECO:0000256" key="3">
    <source>
        <dbReference type="ARBA" id="ARBA00022448"/>
    </source>
</evidence>
<keyword evidence="5 8" id="KW-0812">Transmembrane</keyword>
<comment type="caution">
    <text evidence="9">The sequence shown here is derived from an EMBL/GenBank/DDBJ whole genome shotgun (WGS) entry which is preliminary data.</text>
</comment>
<sequence>MYLAWQVSTLLGLTVGQRIPDTQGWGMDFAMSVTFIGMMVPYVVTLPMGLAVLSAGGFALLTFGWPHKLGLIFSVLVGVLVGYWMETQIPESPEPQASLPRDPVE</sequence>
<dbReference type="PANTHER" id="PTHR34979">
    <property type="entry name" value="INNER MEMBRANE PROTEIN YGAZ"/>
    <property type="match status" value="1"/>
</dbReference>
<keyword evidence="6 8" id="KW-1133">Transmembrane helix</keyword>
<evidence type="ECO:0000256" key="7">
    <source>
        <dbReference type="ARBA" id="ARBA00023136"/>
    </source>
</evidence>
<feature type="transmembrane region" description="Helical" evidence="8">
    <location>
        <begin position="42"/>
        <end position="62"/>
    </location>
</feature>
<dbReference type="InterPro" id="IPR011606">
    <property type="entry name" value="Brnchd-chn_aa_trnsp_permease"/>
</dbReference>
<protein>
    <submittedName>
        <fullName evidence="9">Uncharacterized protein</fullName>
    </submittedName>
</protein>
<evidence type="ECO:0000256" key="8">
    <source>
        <dbReference type="SAM" id="Phobius"/>
    </source>
</evidence>
<evidence type="ECO:0000313" key="10">
    <source>
        <dbReference type="Proteomes" id="UP000830835"/>
    </source>
</evidence>
<evidence type="ECO:0000256" key="1">
    <source>
        <dbReference type="ARBA" id="ARBA00004651"/>
    </source>
</evidence>
<evidence type="ECO:0000256" key="5">
    <source>
        <dbReference type="ARBA" id="ARBA00022692"/>
    </source>
</evidence>
<reference evidence="9" key="1">
    <citation type="submission" date="2021-02" db="EMBL/GenBank/DDBJ databases">
        <title>The CRISPR/cas machinery reduction and long-range gene transfer in the hot spring cyanobacterium Synechococcus.</title>
        <authorList>
            <person name="Dvorak P."/>
            <person name="Jahodarova E."/>
            <person name="Hasler P."/>
            <person name="Poulickova A."/>
        </authorList>
    </citation>
    <scope>NUCLEOTIDE SEQUENCE</scope>
    <source>
        <strain evidence="9">Rupite</strain>
    </source>
</reference>
<keyword evidence="10" id="KW-1185">Reference proteome</keyword>
<comment type="subcellular location">
    <subcellularLocation>
        <location evidence="1">Cell membrane</location>
        <topology evidence="1">Multi-pass membrane protein</topology>
    </subcellularLocation>
</comment>
<evidence type="ECO:0000313" key="9">
    <source>
        <dbReference type="EMBL" id="MCJ2542364.1"/>
    </source>
</evidence>
<keyword evidence="4" id="KW-1003">Cell membrane</keyword>
<evidence type="ECO:0000256" key="6">
    <source>
        <dbReference type="ARBA" id="ARBA00022989"/>
    </source>
</evidence>
<comment type="similarity">
    <text evidence="2">Belongs to the AzlC family.</text>
</comment>
<evidence type="ECO:0000256" key="4">
    <source>
        <dbReference type="ARBA" id="ARBA00022475"/>
    </source>
</evidence>
<accession>A0ABT0C9B0</accession>
<dbReference type="Proteomes" id="UP000830835">
    <property type="component" value="Unassembled WGS sequence"/>
</dbReference>
<organism evidence="9 10">
    <name type="scientific">Thermostichus vulcanus str. 'Rupite'</name>
    <dbReference type="NCBI Taxonomy" id="2813851"/>
    <lineage>
        <taxon>Bacteria</taxon>
        <taxon>Bacillati</taxon>
        <taxon>Cyanobacteriota</taxon>
        <taxon>Cyanophyceae</taxon>
        <taxon>Thermostichales</taxon>
        <taxon>Thermostichaceae</taxon>
        <taxon>Thermostichus</taxon>
    </lineage>
</organism>
<name>A0ABT0C9B0_THEVL</name>
<gene>
    <name evidence="9" type="ORF">JX360_05490</name>
</gene>